<evidence type="ECO:0000256" key="8">
    <source>
        <dbReference type="ARBA" id="ARBA00022723"/>
    </source>
</evidence>
<feature type="binding site" evidence="10">
    <location>
        <position position="121"/>
    </location>
    <ligand>
        <name>a divalent metal cation</name>
        <dbReference type="ChEBI" id="CHEBI:60240"/>
    </ligand>
</feature>
<dbReference type="HAMAP" id="MF_02227">
    <property type="entry name" value="RPE"/>
    <property type="match status" value="1"/>
</dbReference>
<comment type="cofactor">
    <cofactor evidence="5">
        <name>Fe(2+)</name>
        <dbReference type="ChEBI" id="CHEBI:29033"/>
    </cofactor>
</comment>
<dbReference type="InterPro" id="IPR000056">
    <property type="entry name" value="Ribul_P_3_epim-like"/>
</dbReference>
<dbReference type="SUPFAM" id="SSF51366">
    <property type="entry name" value="Ribulose-phoshate binding barrel"/>
    <property type="match status" value="1"/>
</dbReference>
<dbReference type="Gene3D" id="3.20.20.70">
    <property type="entry name" value="Aldolase class I"/>
    <property type="match status" value="1"/>
</dbReference>
<feature type="binding site" evidence="10">
    <location>
        <position position="63"/>
    </location>
    <ligand>
        <name>substrate</name>
    </ligand>
</feature>
<dbReference type="PROSITE" id="PS01085">
    <property type="entry name" value="RIBUL_P_3_EPIMER_1"/>
    <property type="match status" value="1"/>
</dbReference>
<dbReference type="Proteomes" id="UP000480350">
    <property type="component" value="Unassembled WGS sequence"/>
</dbReference>
<evidence type="ECO:0000313" key="12">
    <source>
        <dbReference type="Proteomes" id="UP000480350"/>
    </source>
</evidence>
<dbReference type="GO" id="GO:0006098">
    <property type="term" value="P:pentose-phosphate shunt"/>
    <property type="evidence" value="ECO:0007669"/>
    <property type="project" value="UniProtKB-UniRule"/>
</dbReference>
<evidence type="ECO:0000256" key="4">
    <source>
        <dbReference type="ARBA" id="ARBA00001947"/>
    </source>
</evidence>
<comment type="catalytic activity">
    <reaction evidence="1 10">
        <text>D-ribulose 5-phosphate = D-xylulose 5-phosphate</text>
        <dbReference type="Rhea" id="RHEA:13677"/>
        <dbReference type="ChEBI" id="CHEBI:57737"/>
        <dbReference type="ChEBI" id="CHEBI:58121"/>
        <dbReference type="EC" id="5.1.3.1"/>
    </reaction>
</comment>
<evidence type="ECO:0000256" key="7">
    <source>
        <dbReference type="ARBA" id="ARBA00013188"/>
    </source>
</evidence>
<dbReference type="InterPro" id="IPR026019">
    <property type="entry name" value="Ribul_P_3_epim"/>
</dbReference>
<name>A0A7C9MYE1_9RHOB</name>
<keyword evidence="8 10" id="KW-0479">Metal-binding</keyword>
<dbReference type="EMBL" id="WUPT01000001">
    <property type="protein sequence ID" value="MXQ06718.1"/>
    <property type="molecule type" value="Genomic_DNA"/>
</dbReference>
<dbReference type="FunFam" id="3.20.20.70:FF:000004">
    <property type="entry name" value="Ribulose-phosphate 3-epimerase"/>
    <property type="match status" value="1"/>
</dbReference>
<comment type="cofactor">
    <cofactor evidence="3">
        <name>Co(2+)</name>
        <dbReference type="ChEBI" id="CHEBI:48828"/>
    </cofactor>
</comment>
<comment type="cofactor">
    <cofactor evidence="2">
        <name>Mn(2+)</name>
        <dbReference type="ChEBI" id="CHEBI:29035"/>
    </cofactor>
</comment>
<feature type="active site" description="Proton acceptor" evidence="10">
    <location>
        <position position="90"/>
    </location>
</feature>
<comment type="cofactor">
    <cofactor evidence="10">
        <name>a divalent metal cation</name>
        <dbReference type="ChEBI" id="CHEBI:60240"/>
    </cofactor>
    <text evidence="10">Binds 1 divalent metal cation per subunit.</text>
</comment>
<feature type="binding site" evidence="10">
    <location>
        <position position="228"/>
    </location>
    <ligand>
        <name>a divalent metal cation</name>
        <dbReference type="ChEBI" id="CHEBI:60240"/>
    </ligand>
</feature>
<comment type="function">
    <text evidence="10">Catalyzes the reversible epimerization of D-ribulose 5-phosphate to D-xylulose 5-phosphate.</text>
</comment>
<evidence type="ECO:0000313" key="11">
    <source>
        <dbReference type="EMBL" id="MXQ06718.1"/>
    </source>
</evidence>
<dbReference type="GO" id="GO:0004750">
    <property type="term" value="F:D-ribulose-phosphate 3-epimerase activity"/>
    <property type="evidence" value="ECO:0007669"/>
    <property type="project" value="UniProtKB-UniRule"/>
</dbReference>
<dbReference type="PROSITE" id="PS51257">
    <property type="entry name" value="PROKAR_LIPOPROTEIN"/>
    <property type="match status" value="1"/>
</dbReference>
<dbReference type="GO" id="GO:0019323">
    <property type="term" value="P:pentose catabolic process"/>
    <property type="evidence" value="ECO:0007669"/>
    <property type="project" value="UniProtKB-UniRule"/>
</dbReference>
<keyword evidence="12" id="KW-1185">Reference proteome</keyword>
<dbReference type="Pfam" id="PF00834">
    <property type="entry name" value="Ribul_P_3_epim"/>
    <property type="match status" value="1"/>
</dbReference>
<feature type="binding site" evidence="10">
    <location>
        <begin position="197"/>
        <end position="200"/>
    </location>
    <ligand>
        <name>substrate</name>
    </ligand>
</feature>
<keyword evidence="9 10" id="KW-0413">Isomerase</keyword>
<comment type="caution">
    <text evidence="11">The sequence shown here is derived from an EMBL/GenBank/DDBJ whole genome shotgun (WGS) entry which is preliminary data.</text>
</comment>
<keyword evidence="10" id="KW-0119">Carbohydrate metabolism</keyword>
<comment type="cofactor">
    <cofactor evidence="4">
        <name>Zn(2+)</name>
        <dbReference type="ChEBI" id="CHEBI:29105"/>
    </cofactor>
</comment>
<dbReference type="AlphaFoldDB" id="A0A7C9MYE1"/>
<feature type="binding site" evidence="10">
    <location>
        <begin position="228"/>
        <end position="230"/>
    </location>
    <ligand>
        <name>substrate</name>
    </ligand>
</feature>
<dbReference type="NCBIfam" id="NF004076">
    <property type="entry name" value="PRK05581.1-4"/>
    <property type="match status" value="1"/>
</dbReference>
<dbReference type="InterPro" id="IPR013785">
    <property type="entry name" value="Aldolase_TIM"/>
</dbReference>
<protein>
    <recommendedName>
        <fullName evidence="7 10">Ribulose-phosphate 3-epimerase</fullName>
        <ecNumber evidence="7 10">5.1.3.1</ecNumber>
    </recommendedName>
</protein>
<evidence type="ECO:0000256" key="6">
    <source>
        <dbReference type="ARBA" id="ARBA00009541"/>
    </source>
</evidence>
<evidence type="ECO:0000256" key="5">
    <source>
        <dbReference type="ARBA" id="ARBA00001954"/>
    </source>
</evidence>
<sequence length="284" mass="29329">MSKTACAGAGSLSVSACRFWIIPASTWSEILWQSPPRGGKPALQTAKGDAVVTNSHPIRIAPSILAADFANFGAECRAAEDAGADWIHVDVMDGHFVPNLTFGPAMCKALRPHIRGTMDVHLMIAPVDPYIQAFADAGADVLTAHVEAGPHIHRTLQAIRAAGVKAGVALNPGTPASAAQPLLDMVDLICVMTVNPGFGGQSFIASQLQTIRDVKAMIGDRPIHIEVDGGVDTKTAPDVARAGADVLVAGSAVFRGGSVEAPDAYGANIVAIRAAAESARGEMA</sequence>
<evidence type="ECO:0000256" key="9">
    <source>
        <dbReference type="ARBA" id="ARBA00023235"/>
    </source>
</evidence>
<dbReference type="EC" id="5.1.3.1" evidence="7 10"/>
<dbReference type="GO" id="GO:0046872">
    <property type="term" value="F:metal ion binding"/>
    <property type="evidence" value="ECO:0007669"/>
    <property type="project" value="UniProtKB-UniRule"/>
</dbReference>
<feature type="binding site" evidence="10">
    <location>
        <position position="121"/>
    </location>
    <ligand>
        <name>substrate</name>
    </ligand>
</feature>
<reference evidence="11 12" key="2">
    <citation type="submission" date="2020-03" db="EMBL/GenBank/DDBJ databases">
        <title>Kangsaoukella pontilimi gen. nov., sp. nov., a new member of the family Rhodobacteraceae isolated from a tidal mudflat.</title>
        <authorList>
            <person name="Kim I.S."/>
        </authorList>
    </citation>
    <scope>NUCLEOTIDE SEQUENCE [LARGE SCALE GENOMIC DNA]</scope>
    <source>
        <strain evidence="11 12">GH1-50</strain>
    </source>
</reference>
<proteinExistence type="inferred from homology"/>
<comment type="similarity">
    <text evidence="6 10">Belongs to the ribulose-phosphate 3-epimerase family.</text>
</comment>
<dbReference type="InterPro" id="IPR011060">
    <property type="entry name" value="RibuloseP-bd_barrel"/>
</dbReference>
<gene>
    <name evidence="10" type="primary">rpe</name>
    <name evidence="11" type="ORF">GQ651_02550</name>
</gene>
<feature type="binding site" evidence="10">
    <location>
        <position position="90"/>
    </location>
    <ligand>
        <name>a divalent metal cation</name>
        <dbReference type="ChEBI" id="CHEBI:60240"/>
    </ligand>
</feature>
<comment type="pathway">
    <text evidence="10">Carbohydrate degradation.</text>
</comment>
<evidence type="ECO:0000256" key="2">
    <source>
        <dbReference type="ARBA" id="ARBA00001936"/>
    </source>
</evidence>
<dbReference type="NCBIfam" id="TIGR01163">
    <property type="entry name" value="rpe"/>
    <property type="match status" value="1"/>
</dbReference>
<dbReference type="GO" id="GO:0005737">
    <property type="term" value="C:cytoplasm"/>
    <property type="evidence" value="ECO:0007669"/>
    <property type="project" value="UniProtKB-ARBA"/>
</dbReference>
<dbReference type="CDD" id="cd00429">
    <property type="entry name" value="RPE"/>
    <property type="match status" value="1"/>
</dbReference>
<evidence type="ECO:0000256" key="3">
    <source>
        <dbReference type="ARBA" id="ARBA00001941"/>
    </source>
</evidence>
<evidence type="ECO:0000256" key="10">
    <source>
        <dbReference type="HAMAP-Rule" id="MF_02227"/>
    </source>
</evidence>
<dbReference type="PANTHER" id="PTHR11749">
    <property type="entry name" value="RIBULOSE-5-PHOSPHATE-3-EPIMERASE"/>
    <property type="match status" value="1"/>
</dbReference>
<feature type="binding site" evidence="10">
    <location>
        <position position="88"/>
    </location>
    <ligand>
        <name>a divalent metal cation</name>
        <dbReference type="ChEBI" id="CHEBI:60240"/>
    </ligand>
</feature>
<feature type="active site" description="Proton donor" evidence="10">
    <location>
        <position position="228"/>
    </location>
</feature>
<accession>A0A7C9MYE1</accession>
<reference evidence="11 12" key="1">
    <citation type="submission" date="2019-12" db="EMBL/GenBank/DDBJ databases">
        <authorList>
            <person name="Lee S.D."/>
        </authorList>
    </citation>
    <scope>NUCLEOTIDE SEQUENCE [LARGE SCALE GENOMIC DNA]</scope>
    <source>
        <strain evidence="11 12">GH1-50</strain>
    </source>
</reference>
<feature type="binding site" evidence="10">
    <location>
        <begin position="250"/>
        <end position="251"/>
    </location>
    <ligand>
        <name>substrate</name>
    </ligand>
</feature>
<organism evidence="11 12">
    <name type="scientific">Kangsaoukella pontilimi</name>
    <dbReference type="NCBI Taxonomy" id="2691042"/>
    <lineage>
        <taxon>Bacteria</taxon>
        <taxon>Pseudomonadati</taxon>
        <taxon>Pseudomonadota</taxon>
        <taxon>Alphaproteobacteria</taxon>
        <taxon>Rhodobacterales</taxon>
        <taxon>Paracoccaceae</taxon>
        <taxon>Kangsaoukella</taxon>
    </lineage>
</organism>
<evidence type="ECO:0000256" key="1">
    <source>
        <dbReference type="ARBA" id="ARBA00001782"/>
    </source>
</evidence>